<reference evidence="2" key="1">
    <citation type="journal article" date="2019" name="Int. J. Syst. Evol. Microbiol.">
        <title>The Global Catalogue of Microorganisms (GCM) 10K type strain sequencing project: providing services to taxonomists for standard genome sequencing and annotation.</title>
        <authorList>
            <consortium name="The Broad Institute Genomics Platform"/>
            <consortium name="The Broad Institute Genome Sequencing Center for Infectious Disease"/>
            <person name="Wu L."/>
            <person name="Ma J."/>
        </authorList>
    </citation>
    <scope>NUCLEOTIDE SEQUENCE [LARGE SCALE GENOMIC DNA]</scope>
    <source>
        <strain evidence="2">JCM 17459</strain>
    </source>
</reference>
<dbReference type="EMBL" id="BAABBA010000008">
    <property type="protein sequence ID" value="GAA4287556.1"/>
    <property type="molecule type" value="Genomic_DNA"/>
</dbReference>
<evidence type="ECO:0000313" key="2">
    <source>
        <dbReference type="Proteomes" id="UP001499841"/>
    </source>
</evidence>
<evidence type="ECO:0000313" key="1">
    <source>
        <dbReference type="EMBL" id="GAA4287556.1"/>
    </source>
</evidence>
<keyword evidence="2" id="KW-1185">Reference proteome</keyword>
<sequence>MSVTAPAVTPPGDPAKFHARVTMHLLSGSVPATLCPGHLLSGTGVTRPWTSAPGRET</sequence>
<proteinExistence type="predicted"/>
<gene>
    <name evidence="1" type="ORF">GCM10022262_19150</name>
</gene>
<protein>
    <submittedName>
        <fullName evidence="1">Uncharacterized protein</fullName>
    </submittedName>
</protein>
<accession>A0ABP8EUA3</accession>
<dbReference type="Proteomes" id="UP001499841">
    <property type="component" value="Unassembled WGS sequence"/>
</dbReference>
<comment type="caution">
    <text evidence="1">The sequence shown here is derived from an EMBL/GenBank/DDBJ whole genome shotgun (WGS) entry which is preliminary data.</text>
</comment>
<name>A0ABP8EUA3_9MICO</name>
<organism evidence="1 2">
    <name type="scientific">Georgenia daeguensis</name>
    <dbReference type="NCBI Taxonomy" id="908355"/>
    <lineage>
        <taxon>Bacteria</taxon>
        <taxon>Bacillati</taxon>
        <taxon>Actinomycetota</taxon>
        <taxon>Actinomycetes</taxon>
        <taxon>Micrococcales</taxon>
        <taxon>Bogoriellaceae</taxon>
        <taxon>Georgenia</taxon>
    </lineage>
</organism>